<keyword evidence="2" id="KW-0472">Membrane</keyword>
<protein>
    <submittedName>
        <fullName evidence="3">Mycobacterium numidiamassiliense ORFan</fullName>
    </submittedName>
</protein>
<proteinExistence type="predicted"/>
<dbReference type="STRING" id="1841861.GCA_900157365_04142"/>
<evidence type="ECO:0000313" key="3">
    <source>
        <dbReference type="EMBL" id="SPM43597.1"/>
    </source>
</evidence>
<dbReference type="EMBL" id="FUEZ01000004">
    <property type="protein sequence ID" value="SPM43597.1"/>
    <property type="molecule type" value="Genomic_DNA"/>
</dbReference>
<accession>A0A2U3PIJ2</accession>
<evidence type="ECO:0000256" key="2">
    <source>
        <dbReference type="SAM" id="Phobius"/>
    </source>
</evidence>
<feature type="compositionally biased region" description="Polar residues" evidence="1">
    <location>
        <begin position="1"/>
        <end position="16"/>
    </location>
</feature>
<dbReference type="OrthoDB" id="4463773at2"/>
<keyword evidence="4" id="KW-1185">Reference proteome</keyword>
<sequence length="311" mass="33798">MATQTPEPAKASQTPDVATETAEPARTSQRSDLASKTPGWYPDQKDTDAESYWDGARWHGSRAKDRSSPPSYWERLKRGVARLKWLWIGLVAFLPLSGVIVGNWMTQRAAAEATQRAFQQQQERDAYIGFYNAIDEFVSDVWAEARRWQPTPASAALAHLAAPMKENIGTGLNNVLAAESKVTFYGSEATQKAANDVVEQVGDIQHLLGAFEVENPQYPNLSDAQSDAFAKLCGQIANIIRGKLQIAHLAFRRAARADLGLPRADDDVYNPLYSNLPRGVTPIAAIPPSVTAVPAPLPSAITAPAPSGPPR</sequence>
<reference evidence="3 4" key="1">
    <citation type="submission" date="2017-01" db="EMBL/GenBank/DDBJ databases">
        <authorList>
            <consortium name="Urmite Genomes"/>
        </authorList>
    </citation>
    <scope>NUCLEOTIDE SEQUENCE [LARGE SCALE GENOMIC DNA]</scope>
    <source>
        <strain evidence="3 4">AB215</strain>
    </source>
</reference>
<gene>
    <name evidence="3" type="ORF">MNAB215_5823</name>
</gene>
<feature type="transmembrane region" description="Helical" evidence="2">
    <location>
        <begin position="85"/>
        <end position="105"/>
    </location>
</feature>
<dbReference type="Proteomes" id="UP000240424">
    <property type="component" value="Unassembled WGS sequence"/>
</dbReference>
<dbReference type="AlphaFoldDB" id="A0A2U3PIJ2"/>
<organism evidence="3 4">
    <name type="scientific">Mycobacterium numidiamassiliense</name>
    <dbReference type="NCBI Taxonomy" id="1841861"/>
    <lineage>
        <taxon>Bacteria</taxon>
        <taxon>Bacillati</taxon>
        <taxon>Actinomycetota</taxon>
        <taxon>Actinomycetes</taxon>
        <taxon>Mycobacteriales</taxon>
        <taxon>Mycobacteriaceae</taxon>
        <taxon>Mycobacterium</taxon>
    </lineage>
</organism>
<keyword evidence="2" id="KW-0812">Transmembrane</keyword>
<feature type="region of interest" description="Disordered" evidence="1">
    <location>
        <begin position="1"/>
        <end position="48"/>
    </location>
</feature>
<evidence type="ECO:0000313" key="4">
    <source>
        <dbReference type="Proteomes" id="UP000240424"/>
    </source>
</evidence>
<evidence type="ECO:0000256" key="1">
    <source>
        <dbReference type="SAM" id="MobiDB-lite"/>
    </source>
</evidence>
<keyword evidence="2" id="KW-1133">Transmembrane helix</keyword>
<name>A0A2U3PIJ2_9MYCO</name>